<dbReference type="EMBL" id="JACIFH010000001">
    <property type="protein sequence ID" value="MBB4140753.1"/>
    <property type="molecule type" value="Genomic_DNA"/>
</dbReference>
<dbReference type="Pfam" id="PF00144">
    <property type="entry name" value="Beta-lactamase"/>
    <property type="match status" value="1"/>
</dbReference>
<reference evidence="3 4" key="1">
    <citation type="submission" date="2020-08" db="EMBL/GenBank/DDBJ databases">
        <title>Sequencing the genomes of 1000 actinobacteria strains.</title>
        <authorList>
            <person name="Klenk H.-P."/>
        </authorList>
    </citation>
    <scope>NUCLEOTIDE SEQUENCE [LARGE SCALE GENOMIC DNA]</scope>
    <source>
        <strain evidence="3 4">DSM 19600</strain>
    </source>
</reference>
<evidence type="ECO:0000313" key="3">
    <source>
        <dbReference type="EMBL" id="MBB4140753.1"/>
    </source>
</evidence>
<protein>
    <submittedName>
        <fullName evidence="3">D-alanyl-D-alanine carboxypeptidase</fullName>
        <ecNumber evidence="3">3.4.16.4</ecNumber>
    </submittedName>
</protein>
<feature type="chain" id="PRO_5041338695" evidence="1">
    <location>
        <begin position="28"/>
        <end position="415"/>
    </location>
</feature>
<dbReference type="Proteomes" id="UP000549113">
    <property type="component" value="Unassembled WGS sequence"/>
</dbReference>
<evidence type="ECO:0000256" key="1">
    <source>
        <dbReference type="SAM" id="SignalP"/>
    </source>
</evidence>
<dbReference type="EC" id="3.4.16.4" evidence="3"/>
<sequence length="415" mass="42396">MPRMHRVRRAVALVGAAALALTLAACAPDPTSAVELPAQAEGSLPEDTTAQLQAAVEYAMAASGSPGAIVGVWVPWAGTWVTGLGTTKPDGAAVDTNMTFGAGYVTRAMTCDVLYALSAEGALELGDSVTEWVPGLPGLEDITLGQLCDSSSGLGAYTGKLIDRLVANPARSWAAKELVAYGMSSPLTGDPGSAYRDSDTGYVLLGLAVERAGGESVKELYERYVAEPLGLKATGLAATPAGSKPLAALRSSNTEGKLDCSALADVTSLSATLGFTAGGVTTNITELGRYTQALATGARPYDTAERYADPYQVTANDPSWFTAKGGTFQAGSLIGHYGSYPGYLTAAFADRETGMTVAVVLNNSRGSSVVVRALAWQLAAIASKVPGADGAAPEAGLPWTAESLVAEIDDAAICS</sequence>
<keyword evidence="3" id="KW-0378">Hydrolase</keyword>
<name>A0AA40SQX6_9MICO</name>
<dbReference type="Gene3D" id="3.40.710.10">
    <property type="entry name" value="DD-peptidase/beta-lactamase superfamily"/>
    <property type="match status" value="1"/>
</dbReference>
<comment type="caution">
    <text evidence="3">The sequence shown here is derived from an EMBL/GenBank/DDBJ whole genome shotgun (WGS) entry which is preliminary data.</text>
</comment>
<dbReference type="PROSITE" id="PS51257">
    <property type="entry name" value="PROKAR_LIPOPROTEIN"/>
    <property type="match status" value="1"/>
</dbReference>
<keyword evidence="3" id="KW-0645">Protease</keyword>
<evidence type="ECO:0000259" key="2">
    <source>
        <dbReference type="Pfam" id="PF00144"/>
    </source>
</evidence>
<dbReference type="InterPro" id="IPR050491">
    <property type="entry name" value="AmpC-like"/>
</dbReference>
<keyword evidence="4" id="KW-1185">Reference proteome</keyword>
<feature type="domain" description="Beta-lactamase-related" evidence="2">
    <location>
        <begin position="53"/>
        <end position="377"/>
    </location>
</feature>
<dbReference type="InterPro" id="IPR001466">
    <property type="entry name" value="Beta-lactam-related"/>
</dbReference>
<feature type="signal peptide" evidence="1">
    <location>
        <begin position="1"/>
        <end position="27"/>
    </location>
</feature>
<dbReference type="PANTHER" id="PTHR46825">
    <property type="entry name" value="D-ALANYL-D-ALANINE-CARBOXYPEPTIDASE/ENDOPEPTIDASE AMPH"/>
    <property type="match status" value="1"/>
</dbReference>
<dbReference type="SUPFAM" id="SSF56601">
    <property type="entry name" value="beta-lactamase/transpeptidase-like"/>
    <property type="match status" value="1"/>
</dbReference>
<dbReference type="RefSeq" id="WP_183500236.1">
    <property type="nucleotide sequence ID" value="NZ_JACIFH010000001.1"/>
</dbReference>
<evidence type="ECO:0000313" key="4">
    <source>
        <dbReference type="Proteomes" id="UP000549113"/>
    </source>
</evidence>
<keyword evidence="1" id="KW-0732">Signal</keyword>
<keyword evidence="3" id="KW-0121">Carboxypeptidase</keyword>
<accession>A0AA40SQX6</accession>
<dbReference type="AlphaFoldDB" id="A0AA40SQX6"/>
<dbReference type="PANTHER" id="PTHR46825:SF7">
    <property type="entry name" value="D-ALANYL-D-ALANINE CARBOXYPEPTIDASE"/>
    <property type="match status" value="1"/>
</dbReference>
<dbReference type="InterPro" id="IPR012338">
    <property type="entry name" value="Beta-lactam/transpept-like"/>
</dbReference>
<organism evidence="3 4">
    <name type="scientific">Microbacterium invictum</name>
    <dbReference type="NCBI Taxonomy" id="515415"/>
    <lineage>
        <taxon>Bacteria</taxon>
        <taxon>Bacillati</taxon>
        <taxon>Actinomycetota</taxon>
        <taxon>Actinomycetes</taxon>
        <taxon>Micrococcales</taxon>
        <taxon>Microbacteriaceae</taxon>
        <taxon>Microbacterium</taxon>
    </lineage>
</organism>
<proteinExistence type="predicted"/>
<dbReference type="GO" id="GO:0009002">
    <property type="term" value="F:serine-type D-Ala-D-Ala carboxypeptidase activity"/>
    <property type="evidence" value="ECO:0007669"/>
    <property type="project" value="UniProtKB-EC"/>
</dbReference>
<gene>
    <name evidence="3" type="ORF">BKA10_002547</name>
</gene>